<dbReference type="EMBL" id="JAACXV010013514">
    <property type="protein sequence ID" value="KAF7273257.1"/>
    <property type="molecule type" value="Genomic_DNA"/>
</dbReference>
<dbReference type="Proteomes" id="UP000625711">
    <property type="component" value="Unassembled WGS sequence"/>
</dbReference>
<comment type="caution">
    <text evidence="1">The sequence shown here is derived from an EMBL/GenBank/DDBJ whole genome shotgun (WGS) entry which is preliminary data.</text>
</comment>
<dbReference type="AlphaFoldDB" id="A0A834I2A4"/>
<evidence type="ECO:0000313" key="1">
    <source>
        <dbReference type="EMBL" id="KAF7273257.1"/>
    </source>
</evidence>
<organism evidence="1 2">
    <name type="scientific">Rhynchophorus ferrugineus</name>
    <name type="common">Red palm weevil</name>
    <name type="synonym">Curculio ferrugineus</name>
    <dbReference type="NCBI Taxonomy" id="354439"/>
    <lineage>
        <taxon>Eukaryota</taxon>
        <taxon>Metazoa</taxon>
        <taxon>Ecdysozoa</taxon>
        <taxon>Arthropoda</taxon>
        <taxon>Hexapoda</taxon>
        <taxon>Insecta</taxon>
        <taxon>Pterygota</taxon>
        <taxon>Neoptera</taxon>
        <taxon>Endopterygota</taxon>
        <taxon>Coleoptera</taxon>
        <taxon>Polyphaga</taxon>
        <taxon>Cucujiformia</taxon>
        <taxon>Curculionidae</taxon>
        <taxon>Dryophthorinae</taxon>
        <taxon>Rhynchophorus</taxon>
    </lineage>
</organism>
<dbReference type="OrthoDB" id="5981855at2759"/>
<evidence type="ECO:0000313" key="2">
    <source>
        <dbReference type="Proteomes" id="UP000625711"/>
    </source>
</evidence>
<sequence>MGKVLWGSRSIGEMTQRQVESIRSKRKLSGKTPFAPELSLKNELKCDQKFRKSNANDYSKSKKNSLKENRFPICDFKRNVRKQDSRDTKDHY</sequence>
<accession>A0A834I2A4</accession>
<name>A0A834I2A4_RHYFE</name>
<reference evidence="1" key="1">
    <citation type="submission" date="2020-08" db="EMBL/GenBank/DDBJ databases">
        <title>Genome sequencing and assembly of the red palm weevil Rhynchophorus ferrugineus.</title>
        <authorList>
            <person name="Dias G.B."/>
            <person name="Bergman C.M."/>
            <person name="Manee M."/>
        </authorList>
    </citation>
    <scope>NUCLEOTIDE SEQUENCE</scope>
    <source>
        <strain evidence="1">AA-2017</strain>
        <tissue evidence="1">Whole larva</tissue>
    </source>
</reference>
<proteinExistence type="predicted"/>
<protein>
    <submittedName>
        <fullName evidence="1">Uncharacterized protein</fullName>
    </submittedName>
</protein>
<keyword evidence="2" id="KW-1185">Reference proteome</keyword>
<gene>
    <name evidence="1" type="ORF">GWI33_014028</name>
</gene>